<sequence>MALPRDWSFRSLRDESVAVSSTGLSGPCDRSRGSVVSVSSCSSYQAPPLYQPDGTAGDLKVFTDAFRGHLQAVTTCLSQSDRDVLTAAHITQHLFVELIDSAQVISHKLSAIARSALEQLPTLLWLARGHQSDELQICVAELYDGIATLCKDLQTIRTDYIDLLKQVQYVGQCTRVAMDQIVTSSLPAPAEDESGSLECTARDALELTDAQKEVQKYLEVSAMHLDGQCHLLEECSDFWLMLHEAELQLRKLAKESKVISEGQGDHHRRGKSTLQSFCEHLRSFSGLYSGLPRHKVKSHQSKGTQPA</sequence>
<comment type="caution">
    <text evidence="1">The sequence shown here is derived from an EMBL/GenBank/DDBJ whole genome shotgun (WGS) entry which is preliminary data.</text>
</comment>
<organism evidence="1 2">
    <name type="scientific">Symbiodinium natans</name>
    <dbReference type="NCBI Taxonomy" id="878477"/>
    <lineage>
        <taxon>Eukaryota</taxon>
        <taxon>Sar</taxon>
        <taxon>Alveolata</taxon>
        <taxon>Dinophyceae</taxon>
        <taxon>Suessiales</taxon>
        <taxon>Symbiodiniaceae</taxon>
        <taxon>Symbiodinium</taxon>
    </lineage>
</organism>
<reference evidence="1" key="1">
    <citation type="submission" date="2021-02" db="EMBL/GenBank/DDBJ databases">
        <authorList>
            <person name="Dougan E. K."/>
            <person name="Rhodes N."/>
            <person name="Thang M."/>
            <person name="Chan C."/>
        </authorList>
    </citation>
    <scope>NUCLEOTIDE SEQUENCE</scope>
</reference>
<dbReference type="Proteomes" id="UP000604046">
    <property type="component" value="Unassembled WGS sequence"/>
</dbReference>
<dbReference type="EMBL" id="CAJNDS010000185">
    <property type="protein sequence ID" value="CAE7024172.1"/>
    <property type="molecule type" value="Genomic_DNA"/>
</dbReference>
<gene>
    <name evidence="1" type="primary">mettl14</name>
    <name evidence="1" type="ORF">SNAT2548_LOCUS3057</name>
</gene>
<keyword evidence="2" id="KW-1185">Reference proteome</keyword>
<evidence type="ECO:0000313" key="1">
    <source>
        <dbReference type="EMBL" id="CAE7024172.1"/>
    </source>
</evidence>
<dbReference type="AlphaFoldDB" id="A0A812I8V6"/>
<name>A0A812I8V6_9DINO</name>
<evidence type="ECO:0000313" key="2">
    <source>
        <dbReference type="Proteomes" id="UP000604046"/>
    </source>
</evidence>
<protein>
    <submittedName>
        <fullName evidence="1">Mettl14 protein</fullName>
    </submittedName>
</protein>
<accession>A0A812I8V6</accession>
<proteinExistence type="predicted"/>